<organism evidence="1 2">
    <name type="scientific">Artomyces pyxidatus</name>
    <dbReference type="NCBI Taxonomy" id="48021"/>
    <lineage>
        <taxon>Eukaryota</taxon>
        <taxon>Fungi</taxon>
        <taxon>Dikarya</taxon>
        <taxon>Basidiomycota</taxon>
        <taxon>Agaricomycotina</taxon>
        <taxon>Agaricomycetes</taxon>
        <taxon>Russulales</taxon>
        <taxon>Auriscalpiaceae</taxon>
        <taxon>Artomyces</taxon>
    </lineage>
</organism>
<reference evidence="1" key="1">
    <citation type="submission" date="2021-03" db="EMBL/GenBank/DDBJ databases">
        <authorList>
            <consortium name="DOE Joint Genome Institute"/>
            <person name="Ahrendt S."/>
            <person name="Looney B.P."/>
            <person name="Miyauchi S."/>
            <person name="Morin E."/>
            <person name="Drula E."/>
            <person name="Courty P.E."/>
            <person name="Chicoki N."/>
            <person name="Fauchery L."/>
            <person name="Kohler A."/>
            <person name="Kuo A."/>
            <person name="Labutti K."/>
            <person name="Pangilinan J."/>
            <person name="Lipzen A."/>
            <person name="Riley R."/>
            <person name="Andreopoulos W."/>
            <person name="He G."/>
            <person name="Johnson J."/>
            <person name="Barry K.W."/>
            <person name="Grigoriev I.V."/>
            <person name="Nagy L."/>
            <person name="Hibbett D."/>
            <person name="Henrissat B."/>
            <person name="Matheny P.B."/>
            <person name="Labbe J."/>
            <person name="Martin F."/>
        </authorList>
    </citation>
    <scope>NUCLEOTIDE SEQUENCE</scope>
    <source>
        <strain evidence="1">HHB10654</strain>
    </source>
</reference>
<protein>
    <submittedName>
        <fullName evidence="1">Uncharacterized protein</fullName>
    </submittedName>
</protein>
<reference evidence="1" key="2">
    <citation type="journal article" date="2022" name="New Phytol.">
        <title>Evolutionary transition to the ectomycorrhizal habit in the genomes of a hyperdiverse lineage of mushroom-forming fungi.</title>
        <authorList>
            <person name="Looney B."/>
            <person name="Miyauchi S."/>
            <person name="Morin E."/>
            <person name="Drula E."/>
            <person name="Courty P.E."/>
            <person name="Kohler A."/>
            <person name="Kuo A."/>
            <person name="LaButti K."/>
            <person name="Pangilinan J."/>
            <person name="Lipzen A."/>
            <person name="Riley R."/>
            <person name="Andreopoulos W."/>
            <person name="He G."/>
            <person name="Johnson J."/>
            <person name="Nolan M."/>
            <person name="Tritt A."/>
            <person name="Barry K.W."/>
            <person name="Grigoriev I.V."/>
            <person name="Nagy L.G."/>
            <person name="Hibbett D."/>
            <person name="Henrissat B."/>
            <person name="Matheny P.B."/>
            <person name="Labbe J."/>
            <person name="Martin F.M."/>
        </authorList>
    </citation>
    <scope>NUCLEOTIDE SEQUENCE</scope>
    <source>
        <strain evidence="1">HHB10654</strain>
    </source>
</reference>
<dbReference type="EMBL" id="MU277331">
    <property type="protein sequence ID" value="KAI0054904.1"/>
    <property type="molecule type" value="Genomic_DNA"/>
</dbReference>
<name>A0ACB8SEJ4_9AGAM</name>
<evidence type="ECO:0000313" key="1">
    <source>
        <dbReference type="EMBL" id="KAI0054904.1"/>
    </source>
</evidence>
<evidence type="ECO:0000313" key="2">
    <source>
        <dbReference type="Proteomes" id="UP000814140"/>
    </source>
</evidence>
<dbReference type="Proteomes" id="UP000814140">
    <property type="component" value="Unassembled WGS sequence"/>
</dbReference>
<proteinExistence type="predicted"/>
<gene>
    <name evidence="1" type="ORF">BV25DRAFT_353122</name>
</gene>
<accession>A0ACB8SEJ4</accession>
<sequence length="212" mass="24412">MKGDWPSVFTAWAHLQEVCQKLNCEIAVFEHGDATADLRRLDPIKAIHLAEELDVPDVLPVAFYELSRIFDMLDHKTQLYRSWFAQKLSQLSSRNLAKVMFGRISLRGRIREAVDSCPAREECPSVSICQHGLSRWWEVLKSESFYDTDPFLSLRKSVDKCGDIAEREVCRLCRLHTAEYLRTTRDQIWLKLPEIFDLTAVVSPDWGSPAAK</sequence>
<comment type="caution">
    <text evidence="1">The sequence shown here is derived from an EMBL/GenBank/DDBJ whole genome shotgun (WGS) entry which is preliminary data.</text>
</comment>
<keyword evidence="2" id="KW-1185">Reference proteome</keyword>